<feature type="compositionally biased region" description="Polar residues" evidence="5">
    <location>
        <begin position="297"/>
        <end position="311"/>
    </location>
</feature>
<evidence type="ECO:0000256" key="1">
    <source>
        <dbReference type="ARBA" id="ARBA00004496"/>
    </source>
</evidence>
<feature type="compositionally biased region" description="Polar residues" evidence="5">
    <location>
        <begin position="361"/>
        <end position="375"/>
    </location>
</feature>
<dbReference type="AlphaFoldDB" id="A0A4U7AS33"/>
<proteinExistence type="predicted"/>
<dbReference type="GO" id="GO:0005737">
    <property type="term" value="C:cytoplasm"/>
    <property type="evidence" value="ECO:0007669"/>
    <property type="project" value="UniProtKB-SubCell"/>
</dbReference>
<comment type="caution">
    <text evidence="7">The sequence shown here is derived from an EMBL/GenBank/DDBJ whole genome shotgun (WGS) entry which is preliminary data.</text>
</comment>
<dbReference type="EMBL" id="PTQR01000116">
    <property type="protein sequence ID" value="TKX19256.1"/>
    <property type="molecule type" value="Genomic_DNA"/>
</dbReference>
<sequence>MSMIEGASGQAPTKANDLESPYTFRELLKDVPLSVDDEGPSPHITCVDYWDNNLYIGASNGELLHFVSIPGEDESEAPTFILASRLEPPFTPSQTGGELPGVQQILLLPSVKKACVVCNGTYSLYTLPELSPAYGGKIKQGDCNWVGGLDENRIYEEDEDVIIIICLKQRIRVIRLGEQAKRIRDIELPGCVNVRRRGDLACVADEKSYSLIDVVNQRKIDLFPISSSVPSLASRTPSPEPTMRRTGEQPRARPVSMHFPSETTSASASPIRRDVRGHERISSLGAQPRNTDRLTPDSPNQWPSRRSSRQFSPGPDSPARSRSPLAQMQNEENKPLPPQPSEEPETPRSTPEPLRPLILSPSPNEFLLSTGTVSSDPGVGMFVNQDGDVSRGTLEFSTYPTAFILDGPIDVDEVPQSPSPSSGDTQIIALVRRQGGEKLGVETQGLDAEPGTKAYLDLPSDYEVTESRPRLCQSTSYNTISTPSIINALGLRRLYLSNEAHADRDADDKKAKQEDQLIERFATTTTNSVLFMKNSIYWLVRHPLLLKLDARLDAAVKSTSANGLLVVQRSNAEFVFNSLRGRDPQDEIQFMTFNYIRQKAAALLLLDLMIKTVQGAVAAQRDLQYTQEALQSSGIEPRLVLSLIPVLRDEVTESKEGIWVPGGLRTLLEQIRSNNQLAALQHDSAASFNNFLPLLKTYLLSWRKKKGFGSIADETQVFHTVDAALLHVLLLLDSRSPSGPATPGSVRAELNDVVDRGVDCFDRAVALLETFHRLYILSRLYQNQKKAPLVLATWRRILDGEKDLGGELTDGETDIRRYLTRIKDTTLVREYGSWLANRNPPLGVQIFADDNSRVKFTPAEAVALLKEKAPNAVQHFLEYLVFAKRQSQYSADLISFYLSSLLATLSTSAPARDSLTTTIFLYHSLTPPKPTFLTFTTDNAPREEWHAHRLRLLQLLATTSPLDIPHLSSQIKPYASLLVPETILLASRNADHETALHALVHRLADHDTAVRYCLRSGRDVFPVPSTSSSSSSTQQASGLAAPDPANPTQRNLFDILLAQYLALDDAAQRQERAAELLDRFGAWFDAAAVLGRVPDEWPVRSVEGFLGTAVRGLVRERRETGVLRALSAGENLRVSVENVEGRGRGGHTVQTRGEVGVGEGKSWADSGYGSLGSREVGGEEED</sequence>
<protein>
    <submittedName>
        <fullName evidence="7">Putative vacuolar sorting protein 39 domain 2</fullName>
    </submittedName>
</protein>
<evidence type="ECO:0000256" key="3">
    <source>
        <dbReference type="ARBA" id="ARBA00022490"/>
    </source>
</evidence>
<keyword evidence="3" id="KW-0963">Cytoplasm</keyword>
<dbReference type="PANTHER" id="PTHR12894">
    <property type="entry name" value="CNH DOMAIN CONTAINING"/>
    <property type="match status" value="1"/>
</dbReference>
<dbReference type="Proteomes" id="UP000308133">
    <property type="component" value="Unassembled WGS sequence"/>
</dbReference>
<feature type="region of interest" description="Disordered" evidence="5">
    <location>
        <begin position="1141"/>
        <end position="1182"/>
    </location>
</feature>
<dbReference type="PANTHER" id="PTHR12894:SF27">
    <property type="entry name" value="TRANSFORMING GROWTH FACTOR-BETA RECEPTOR-ASSOCIATED PROTEIN 1"/>
    <property type="match status" value="1"/>
</dbReference>
<evidence type="ECO:0000256" key="4">
    <source>
        <dbReference type="ARBA" id="ARBA00022927"/>
    </source>
</evidence>
<comment type="subcellular location">
    <subcellularLocation>
        <location evidence="1">Cytoplasm</location>
    </subcellularLocation>
</comment>
<feature type="region of interest" description="Disordered" evidence="5">
    <location>
        <begin position="1022"/>
        <end position="1044"/>
    </location>
</feature>
<dbReference type="GO" id="GO:0015031">
    <property type="term" value="P:protein transport"/>
    <property type="evidence" value="ECO:0007669"/>
    <property type="project" value="UniProtKB-KW"/>
</dbReference>
<dbReference type="PROSITE" id="PS50219">
    <property type="entry name" value="CNH"/>
    <property type="match status" value="1"/>
</dbReference>
<evidence type="ECO:0000313" key="7">
    <source>
        <dbReference type="EMBL" id="TKX19256.1"/>
    </source>
</evidence>
<dbReference type="GO" id="GO:0006914">
    <property type="term" value="P:autophagy"/>
    <property type="evidence" value="ECO:0007669"/>
    <property type="project" value="TreeGrafter"/>
</dbReference>
<keyword evidence="2" id="KW-0813">Transport</keyword>
<evidence type="ECO:0000256" key="5">
    <source>
        <dbReference type="SAM" id="MobiDB-lite"/>
    </source>
</evidence>
<keyword evidence="4" id="KW-0653">Protein transport</keyword>
<dbReference type="InterPro" id="IPR032914">
    <property type="entry name" value="Vam6/VPS39/TRAP1"/>
</dbReference>
<feature type="compositionally biased region" description="Polar residues" evidence="5">
    <location>
        <begin position="228"/>
        <end position="237"/>
    </location>
</feature>
<dbReference type="InterPro" id="IPR001180">
    <property type="entry name" value="CNH_dom"/>
</dbReference>
<dbReference type="GO" id="GO:0016020">
    <property type="term" value="C:membrane"/>
    <property type="evidence" value="ECO:0007669"/>
    <property type="project" value="TreeGrafter"/>
</dbReference>
<accession>A0A4U7AS33</accession>
<evidence type="ECO:0000259" key="6">
    <source>
        <dbReference type="PROSITE" id="PS50219"/>
    </source>
</evidence>
<feature type="domain" description="CNH" evidence="6">
    <location>
        <begin position="41"/>
        <end position="447"/>
    </location>
</feature>
<evidence type="ECO:0000313" key="8">
    <source>
        <dbReference type="Proteomes" id="UP000308133"/>
    </source>
</evidence>
<feature type="compositionally biased region" description="Basic and acidic residues" evidence="5">
    <location>
        <begin position="242"/>
        <end position="251"/>
    </location>
</feature>
<feature type="compositionally biased region" description="Basic and acidic residues" evidence="5">
    <location>
        <begin position="271"/>
        <end position="281"/>
    </location>
</feature>
<name>A0A4U7AS33_9PEZI</name>
<gene>
    <name evidence="7" type="ORF">C1H76_8441</name>
</gene>
<reference evidence="7 8" key="1">
    <citation type="submission" date="2018-02" db="EMBL/GenBank/DDBJ databases">
        <title>Draft genome sequences of Elsinoe sp., causing black scab on jojoba.</title>
        <authorList>
            <person name="Stodart B."/>
            <person name="Jeffress S."/>
            <person name="Ash G."/>
            <person name="Arun Chinnappa K."/>
        </authorList>
    </citation>
    <scope>NUCLEOTIDE SEQUENCE [LARGE SCALE GENOMIC DNA]</scope>
    <source>
        <strain evidence="7 8">Hillstone_2</strain>
    </source>
</reference>
<evidence type="ECO:0000256" key="2">
    <source>
        <dbReference type="ARBA" id="ARBA00022448"/>
    </source>
</evidence>
<dbReference type="GO" id="GO:0034058">
    <property type="term" value="P:endosomal vesicle fusion"/>
    <property type="evidence" value="ECO:0007669"/>
    <property type="project" value="TreeGrafter"/>
</dbReference>
<organism evidence="7 8">
    <name type="scientific">Elsinoe australis</name>
    <dbReference type="NCBI Taxonomy" id="40998"/>
    <lineage>
        <taxon>Eukaryota</taxon>
        <taxon>Fungi</taxon>
        <taxon>Dikarya</taxon>
        <taxon>Ascomycota</taxon>
        <taxon>Pezizomycotina</taxon>
        <taxon>Dothideomycetes</taxon>
        <taxon>Dothideomycetidae</taxon>
        <taxon>Myriangiales</taxon>
        <taxon>Elsinoaceae</taxon>
        <taxon>Elsinoe</taxon>
    </lineage>
</organism>
<feature type="region of interest" description="Disordered" evidence="5">
    <location>
        <begin position="228"/>
        <end position="375"/>
    </location>
</feature>
<feature type="compositionally biased region" description="Low complexity" evidence="5">
    <location>
        <begin position="347"/>
        <end position="356"/>
    </location>
</feature>